<organism evidence="2 3">
    <name type="scientific">Panagrellus redivivus</name>
    <name type="common">Microworm</name>
    <dbReference type="NCBI Taxonomy" id="6233"/>
    <lineage>
        <taxon>Eukaryota</taxon>
        <taxon>Metazoa</taxon>
        <taxon>Ecdysozoa</taxon>
        <taxon>Nematoda</taxon>
        <taxon>Chromadorea</taxon>
        <taxon>Rhabditida</taxon>
        <taxon>Tylenchina</taxon>
        <taxon>Panagrolaimomorpha</taxon>
        <taxon>Panagrolaimoidea</taxon>
        <taxon>Panagrolaimidae</taxon>
        <taxon>Panagrellus</taxon>
    </lineage>
</organism>
<accession>A0A7E4V781</accession>
<evidence type="ECO:0000313" key="2">
    <source>
        <dbReference type="Proteomes" id="UP000492821"/>
    </source>
</evidence>
<name>A0A7E4V781_PANRE</name>
<feature type="region of interest" description="Disordered" evidence="1">
    <location>
        <begin position="1"/>
        <end position="35"/>
    </location>
</feature>
<reference evidence="2" key="1">
    <citation type="journal article" date="2013" name="Genetics">
        <title>The draft genome and transcriptome of Panagrellus redivivus are shaped by the harsh demands of a free-living lifestyle.</title>
        <authorList>
            <person name="Srinivasan J."/>
            <person name="Dillman A.R."/>
            <person name="Macchietto M.G."/>
            <person name="Heikkinen L."/>
            <person name="Lakso M."/>
            <person name="Fracchia K.M."/>
            <person name="Antoshechkin I."/>
            <person name="Mortazavi A."/>
            <person name="Wong G."/>
            <person name="Sternberg P.W."/>
        </authorList>
    </citation>
    <scope>NUCLEOTIDE SEQUENCE [LARGE SCALE GENOMIC DNA]</scope>
    <source>
        <strain evidence="2">MT8872</strain>
    </source>
</reference>
<keyword evidence="2" id="KW-1185">Reference proteome</keyword>
<evidence type="ECO:0000313" key="3">
    <source>
        <dbReference type="WBParaSite" id="Pan_g17403.t1"/>
    </source>
</evidence>
<proteinExistence type="predicted"/>
<dbReference type="WBParaSite" id="Pan_g17403.t1">
    <property type="protein sequence ID" value="Pan_g17403.t1"/>
    <property type="gene ID" value="Pan_g17403"/>
</dbReference>
<reference evidence="3" key="2">
    <citation type="submission" date="2020-10" db="UniProtKB">
        <authorList>
            <consortium name="WormBaseParasite"/>
        </authorList>
    </citation>
    <scope>IDENTIFICATION</scope>
</reference>
<sequence length="35" mass="3741">MQHSHDSGNKAAQCIGESIGEGPAPEQPHQNPYQP</sequence>
<evidence type="ECO:0000256" key="1">
    <source>
        <dbReference type="SAM" id="MobiDB-lite"/>
    </source>
</evidence>
<dbReference type="Proteomes" id="UP000492821">
    <property type="component" value="Unassembled WGS sequence"/>
</dbReference>
<protein>
    <submittedName>
        <fullName evidence="3">Uncharacterized protein</fullName>
    </submittedName>
</protein>
<dbReference type="AlphaFoldDB" id="A0A7E4V781"/>